<dbReference type="GO" id="GO:0000045">
    <property type="term" value="P:autophagosome assembly"/>
    <property type="evidence" value="ECO:0007669"/>
    <property type="project" value="TreeGrafter"/>
</dbReference>
<dbReference type="PROSITE" id="PS00108">
    <property type="entry name" value="PROTEIN_KINASE_ST"/>
    <property type="match status" value="1"/>
</dbReference>
<dbReference type="InterPro" id="IPR000719">
    <property type="entry name" value="Prot_kinase_dom"/>
</dbReference>
<dbReference type="GO" id="GO:0004674">
    <property type="term" value="F:protein serine/threonine kinase activity"/>
    <property type="evidence" value="ECO:0007669"/>
    <property type="project" value="InterPro"/>
</dbReference>
<feature type="non-terminal residue" evidence="6">
    <location>
        <position position="1"/>
    </location>
</feature>
<evidence type="ECO:0000256" key="3">
    <source>
        <dbReference type="ARBA" id="ARBA00022777"/>
    </source>
</evidence>
<dbReference type="GO" id="GO:0005829">
    <property type="term" value="C:cytosol"/>
    <property type="evidence" value="ECO:0007669"/>
    <property type="project" value="TreeGrafter"/>
</dbReference>
<organism evidence="6">
    <name type="scientific">marine sediment metagenome</name>
    <dbReference type="NCBI Taxonomy" id="412755"/>
    <lineage>
        <taxon>unclassified sequences</taxon>
        <taxon>metagenomes</taxon>
        <taxon>ecological metagenomes</taxon>
    </lineage>
</organism>
<keyword evidence="1" id="KW-0808">Transferase</keyword>
<keyword evidence="3" id="KW-0418">Kinase</keyword>
<dbReference type="Pfam" id="PF00069">
    <property type="entry name" value="Pkinase"/>
    <property type="match status" value="1"/>
</dbReference>
<sequence length="147" mass="16651">AYDIMLQIAQGAKEINSKIVHRDIKPDNILVSSDTFKISDFGLSKLVAEQTRTRTFKGMGPIQYIAPEAWQLQKNTPQMDVYSVGLVFHEILTLKHPLLELVSDPSHVEAWREAHLFTTVPDVRETRPDVTLQLAQLLGRMISKRAS</sequence>
<dbReference type="PROSITE" id="PS50011">
    <property type="entry name" value="PROTEIN_KINASE_DOM"/>
    <property type="match status" value="1"/>
</dbReference>
<dbReference type="InterPro" id="IPR011009">
    <property type="entry name" value="Kinase-like_dom_sf"/>
</dbReference>
<dbReference type="InterPro" id="IPR008271">
    <property type="entry name" value="Ser/Thr_kinase_AS"/>
</dbReference>
<dbReference type="PANTHER" id="PTHR24348">
    <property type="entry name" value="SERINE/THREONINE-PROTEIN KINASE UNC-51-RELATED"/>
    <property type="match status" value="1"/>
</dbReference>
<keyword evidence="4" id="KW-0067">ATP-binding</keyword>
<feature type="non-terminal residue" evidence="6">
    <location>
        <position position="147"/>
    </location>
</feature>
<feature type="domain" description="Protein kinase" evidence="5">
    <location>
        <begin position="1"/>
        <end position="147"/>
    </location>
</feature>
<evidence type="ECO:0000256" key="2">
    <source>
        <dbReference type="ARBA" id="ARBA00022741"/>
    </source>
</evidence>
<evidence type="ECO:0000256" key="4">
    <source>
        <dbReference type="ARBA" id="ARBA00022840"/>
    </source>
</evidence>
<gene>
    <name evidence="6" type="ORF">S03H2_69102</name>
</gene>
<proteinExistence type="predicted"/>
<reference evidence="6" key="1">
    <citation type="journal article" date="2014" name="Front. Microbiol.">
        <title>High frequency of phylogenetically diverse reductive dehalogenase-homologous genes in deep subseafloor sedimentary metagenomes.</title>
        <authorList>
            <person name="Kawai M."/>
            <person name="Futagami T."/>
            <person name="Toyoda A."/>
            <person name="Takaki Y."/>
            <person name="Nishi S."/>
            <person name="Hori S."/>
            <person name="Arai W."/>
            <person name="Tsubouchi T."/>
            <person name="Morono Y."/>
            <person name="Uchiyama I."/>
            <person name="Ito T."/>
            <person name="Fujiyama A."/>
            <person name="Inagaki F."/>
            <person name="Takami H."/>
        </authorList>
    </citation>
    <scope>NUCLEOTIDE SEQUENCE</scope>
    <source>
        <strain evidence="6">Expedition CK06-06</strain>
    </source>
</reference>
<dbReference type="SMART" id="SM00220">
    <property type="entry name" value="S_TKc"/>
    <property type="match status" value="1"/>
</dbReference>
<dbReference type="Gene3D" id="1.10.510.10">
    <property type="entry name" value="Transferase(Phosphotransferase) domain 1"/>
    <property type="match status" value="1"/>
</dbReference>
<dbReference type="GO" id="GO:0005776">
    <property type="term" value="C:autophagosome"/>
    <property type="evidence" value="ECO:0007669"/>
    <property type="project" value="TreeGrafter"/>
</dbReference>
<dbReference type="SUPFAM" id="SSF56112">
    <property type="entry name" value="Protein kinase-like (PK-like)"/>
    <property type="match status" value="1"/>
</dbReference>
<accession>X1JIT1</accession>
<evidence type="ECO:0000259" key="5">
    <source>
        <dbReference type="PROSITE" id="PS50011"/>
    </source>
</evidence>
<comment type="caution">
    <text evidence="6">The sequence shown here is derived from an EMBL/GenBank/DDBJ whole genome shotgun (WGS) entry which is preliminary data.</text>
</comment>
<dbReference type="GO" id="GO:0016020">
    <property type="term" value="C:membrane"/>
    <property type="evidence" value="ECO:0007669"/>
    <property type="project" value="TreeGrafter"/>
</dbReference>
<dbReference type="GO" id="GO:0010506">
    <property type="term" value="P:regulation of autophagy"/>
    <property type="evidence" value="ECO:0007669"/>
    <property type="project" value="InterPro"/>
</dbReference>
<evidence type="ECO:0000256" key="1">
    <source>
        <dbReference type="ARBA" id="ARBA00022679"/>
    </source>
</evidence>
<evidence type="ECO:0000313" key="6">
    <source>
        <dbReference type="EMBL" id="GAH94631.1"/>
    </source>
</evidence>
<dbReference type="InterPro" id="IPR045269">
    <property type="entry name" value="Atg1-like"/>
</dbReference>
<keyword evidence="2" id="KW-0547">Nucleotide-binding</keyword>
<dbReference type="GO" id="GO:0005524">
    <property type="term" value="F:ATP binding"/>
    <property type="evidence" value="ECO:0007669"/>
    <property type="project" value="UniProtKB-KW"/>
</dbReference>
<protein>
    <recommendedName>
        <fullName evidence="5">Protein kinase domain-containing protein</fullName>
    </recommendedName>
</protein>
<name>X1JIT1_9ZZZZ</name>
<dbReference type="AlphaFoldDB" id="X1JIT1"/>
<dbReference type="GO" id="GO:0000407">
    <property type="term" value="C:phagophore assembly site"/>
    <property type="evidence" value="ECO:0007669"/>
    <property type="project" value="TreeGrafter"/>
</dbReference>
<dbReference type="EMBL" id="BARU01045577">
    <property type="protein sequence ID" value="GAH94631.1"/>
    <property type="molecule type" value="Genomic_DNA"/>
</dbReference>
<dbReference type="PANTHER" id="PTHR24348:SF22">
    <property type="entry name" value="NON-SPECIFIC SERINE_THREONINE PROTEIN KINASE"/>
    <property type="match status" value="1"/>
</dbReference>